<dbReference type="AlphaFoldDB" id="A0A428N0Z6"/>
<accession>A0A428N0Z6</accession>
<gene>
    <name evidence="2" type="ORF">D7Z54_18345</name>
</gene>
<dbReference type="InterPro" id="IPR012452">
    <property type="entry name" value="DUF1657"/>
</dbReference>
<reference evidence="2 3" key="1">
    <citation type="submission" date="2018-10" db="EMBL/GenBank/DDBJ databases">
        <title>Draft genome sequence of Bacillus salarius IM0101, isolated from a hypersaline soil in Inner Mongolia, China.</title>
        <authorList>
            <person name="Yamprayoonswat W."/>
            <person name="Boonvisut S."/>
            <person name="Jumpathong W."/>
            <person name="Sittihan S."/>
            <person name="Ruangsuj P."/>
            <person name="Wanthongcharoen S."/>
            <person name="Thongpramul N."/>
            <person name="Pimmason S."/>
            <person name="Yu B."/>
            <person name="Yasawong M."/>
        </authorList>
    </citation>
    <scope>NUCLEOTIDE SEQUENCE [LARGE SCALE GENOMIC DNA]</scope>
    <source>
        <strain evidence="2 3">IM0101</strain>
    </source>
</reference>
<dbReference type="EMBL" id="RBVX01000019">
    <property type="protein sequence ID" value="RSL31942.1"/>
    <property type="molecule type" value="Genomic_DNA"/>
</dbReference>
<feature type="coiled-coil region" evidence="1">
    <location>
        <begin position="14"/>
        <end position="64"/>
    </location>
</feature>
<name>A0A428N0Z6_9BACI</name>
<organism evidence="2 3">
    <name type="scientific">Salibacterium salarium</name>
    <dbReference type="NCBI Taxonomy" id="284579"/>
    <lineage>
        <taxon>Bacteria</taxon>
        <taxon>Bacillati</taxon>
        <taxon>Bacillota</taxon>
        <taxon>Bacilli</taxon>
        <taxon>Bacillales</taxon>
        <taxon>Bacillaceae</taxon>
    </lineage>
</organism>
<sequence length="68" mass="7904">MTVASNVKQCLSSIKNVEGSLSSLEQRTQDEKDKQTIRETKIVMEEIKEDLKKRVGKIEREEDQYKGF</sequence>
<evidence type="ECO:0000313" key="2">
    <source>
        <dbReference type="EMBL" id="RSL31942.1"/>
    </source>
</evidence>
<dbReference type="Proteomes" id="UP000275076">
    <property type="component" value="Unassembled WGS sequence"/>
</dbReference>
<keyword evidence="1" id="KW-0175">Coiled coil</keyword>
<proteinExistence type="predicted"/>
<protein>
    <submittedName>
        <fullName evidence="2">DUF1657 domain-containing protein</fullName>
    </submittedName>
</protein>
<evidence type="ECO:0000256" key="1">
    <source>
        <dbReference type="SAM" id="Coils"/>
    </source>
</evidence>
<evidence type="ECO:0000313" key="3">
    <source>
        <dbReference type="Proteomes" id="UP000275076"/>
    </source>
</evidence>
<comment type="caution">
    <text evidence="2">The sequence shown here is derived from an EMBL/GenBank/DDBJ whole genome shotgun (WGS) entry which is preliminary data.</text>
</comment>
<dbReference type="Pfam" id="PF07870">
    <property type="entry name" value="DUF1657"/>
    <property type="match status" value="1"/>
</dbReference>
<keyword evidence="3" id="KW-1185">Reference proteome</keyword>
<dbReference type="OrthoDB" id="1684731at2"/>
<dbReference type="RefSeq" id="WP_125557714.1">
    <property type="nucleotide sequence ID" value="NZ_RBVX01000019.1"/>
</dbReference>